<dbReference type="PANTHER" id="PTHR36151">
    <property type="entry name" value="BLR2777 PROTEIN"/>
    <property type="match status" value="1"/>
</dbReference>
<reference evidence="2" key="1">
    <citation type="submission" date="2023-06" db="EMBL/GenBank/DDBJ databases">
        <title>Sysu t00192.</title>
        <authorList>
            <person name="Gao L."/>
            <person name="Fang B.-Z."/>
            <person name="Li W.-J."/>
        </authorList>
    </citation>
    <scope>NUCLEOTIDE SEQUENCE</scope>
    <source>
        <strain evidence="2">SYSU T00192</strain>
    </source>
</reference>
<comment type="caution">
    <text evidence="2">The sequence shown here is derived from an EMBL/GenBank/DDBJ whole genome shotgun (WGS) entry which is preliminary data.</text>
</comment>
<dbReference type="PANTHER" id="PTHR36151:SF3">
    <property type="entry name" value="ER-BOUND OXYGENASE MPAB_MPAB'_RUBBER OXYGENASE CATALYTIC DOMAIN-CONTAINING PROTEIN"/>
    <property type="match status" value="1"/>
</dbReference>
<feature type="domain" description="ER-bound oxygenase mpaB/mpaB'/Rubber oxygenase catalytic" evidence="1">
    <location>
        <begin position="21"/>
        <end position="248"/>
    </location>
</feature>
<dbReference type="Pfam" id="PF09995">
    <property type="entry name" value="MPAB_Lcp_cat"/>
    <property type="match status" value="1"/>
</dbReference>
<gene>
    <name evidence="2" type="ORF">QQX09_10810</name>
</gene>
<accession>A0ABT8GB40</accession>
<organism evidence="2 3">
    <name type="scientific">Demequina litoralis</name>
    <dbReference type="NCBI Taxonomy" id="3051660"/>
    <lineage>
        <taxon>Bacteria</taxon>
        <taxon>Bacillati</taxon>
        <taxon>Actinomycetota</taxon>
        <taxon>Actinomycetes</taxon>
        <taxon>Micrococcales</taxon>
        <taxon>Demequinaceae</taxon>
        <taxon>Demequina</taxon>
    </lineage>
</organism>
<evidence type="ECO:0000259" key="1">
    <source>
        <dbReference type="Pfam" id="PF09995"/>
    </source>
</evidence>
<dbReference type="EMBL" id="JAUHPW010000008">
    <property type="protein sequence ID" value="MDN4476346.1"/>
    <property type="molecule type" value="Genomic_DNA"/>
</dbReference>
<protein>
    <submittedName>
        <fullName evidence="2">Oxygenase MpaB family protein</fullName>
    </submittedName>
</protein>
<keyword evidence="3" id="KW-1185">Reference proteome</keyword>
<dbReference type="RefSeq" id="WP_301134521.1">
    <property type="nucleotide sequence ID" value="NZ_JAUHPW010000008.1"/>
</dbReference>
<name>A0ABT8GB40_9MICO</name>
<dbReference type="Proteomes" id="UP001172728">
    <property type="component" value="Unassembled WGS sequence"/>
</dbReference>
<dbReference type="InterPro" id="IPR018713">
    <property type="entry name" value="MPAB/Lcp_cat_dom"/>
</dbReference>
<proteinExistence type="predicted"/>
<evidence type="ECO:0000313" key="2">
    <source>
        <dbReference type="EMBL" id="MDN4476346.1"/>
    </source>
</evidence>
<evidence type="ECO:0000313" key="3">
    <source>
        <dbReference type="Proteomes" id="UP001172728"/>
    </source>
</evidence>
<sequence>MTALKAERRHELDALDTGALREGANWFITLAGTANVIWQLSLPPVAYGVMESTGPGALFHDPKRRMRTTIGYIAVTMLGSAEDRAAYRAATNRSHAPVRSEPGARVPYRAFDPELQIWVAACLYRGAEHAYERVRGPLTGDLRETFYRQGMVFGTTLQMPPEAWPATRDDFETWWNAMSERLAMDDAARAYLWRVLRLEYLGREVPAPLIRWRVRMTAGYLGPRFRELMELPWDDDEQRRFDRFNRRMAAFQRAVPRAMREAPLRRPLRDLRTRLAAGRPLF</sequence>